<feature type="region of interest" description="Disordered" evidence="2">
    <location>
        <begin position="338"/>
        <end position="363"/>
    </location>
</feature>
<dbReference type="GeneID" id="85496439"/>
<dbReference type="InterPro" id="IPR010492">
    <property type="entry name" value="GINS_Psf3"/>
</dbReference>
<feature type="region of interest" description="Disordered" evidence="2">
    <location>
        <begin position="273"/>
        <end position="325"/>
    </location>
</feature>
<evidence type="ECO:0000256" key="3">
    <source>
        <dbReference type="SAM" id="Phobius"/>
    </source>
</evidence>
<dbReference type="AlphaFoldDB" id="A0AA48L5X1"/>
<evidence type="ECO:0000259" key="4">
    <source>
        <dbReference type="Pfam" id="PF22466"/>
    </source>
</evidence>
<dbReference type="KEGG" id="ccac:CcaHIS019_0501970"/>
<dbReference type="PANTHER" id="PTHR22768:SF0">
    <property type="entry name" value="DNA REPLICATION COMPLEX GINS PROTEIN PSF3"/>
    <property type="match status" value="1"/>
</dbReference>
<comment type="similarity">
    <text evidence="1">Belongs to the GINS3/PSF3 family.</text>
</comment>
<keyword evidence="6" id="KW-1185">Reference proteome</keyword>
<evidence type="ECO:0000256" key="2">
    <source>
        <dbReference type="SAM" id="MobiDB-lite"/>
    </source>
</evidence>
<feature type="domain" description="DNA replication complex GINS protein PSF3 N-terminal" evidence="4">
    <location>
        <begin position="6"/>
        <end position="57"/>
    </location>
</feature>
<dbReference type="SUPFAM" id="SSF158573">
    <property type="entry name" value="GINS helical bundle-like"/>
    <property type="match status" value="1"/>
</dbReference>
<dbReference type="InterPro" id="IPR055221">
    <property type="entry name" value="PSF3_N"/>
</dbReference>
<feature type="transmembrane region" description="Helical" evidence="3">
    <location>
        <begin position="215"/>
        <end position="234"/>
    </location>
</feature>
<name>A0AA48L5X1_9TREE</name>
<proteinExistence type="inferred from homology"/>
<dbReference type="Proteomes" id="UP001233271">
    <property type="component" value="Chromosome 5"/>
</dbReference>
<accession>A0AA48L5X1</accession>
<dbReference type="RefSeq" id="XP_060457834.1">
    <property type="nucleotide sequence ID" value="XM_060601329.1"/>
</dbReference>
<dbReference type="Pfam" id="PF22466">
    <property type="entry name" value="PSF3_N"/>
    <property type="match status" value="1"/>
</dbReference>
<dbReference type="CDD" id="cd11713">
    <property type="entry name" value="GINS_A_psf3"/>
    <property type="match status" value="1"/>
</dbReference>
<evidence type="ECO:0000313" key="6">
    <source>
        <dbReference type="Proteomes" id="UP001233271"/>
    </source>
</evidence>
<reference evidence="5" key="1">
    <citation type="journal article" date="2023" name="BMC Genomics">
        <title>Chromosome-level genome assemblies of Cutaneotrichosporon spp. (Trichosporonales, Basidiomycota) reveal imbalanced evolution between nucleotide sequences and chromosome synteny.</title>
        <authorList>
            <person name="Kobayashi Y."/>
            <person name="Kayamori A."/>
            <person name="Aoki K."/>
            <person name="Shiwa Y."/>
            <person name="Matsutani M."/>
            <person name="Fujita N."/>
            <person name="Sugita T."/>
            <person name="Iwasaki W."/>
            <person name="Tanaka N."/>
            <person name="Takashima M."/>
        </authorList>
    </citation>
    <scope>NUCLEOTIDE SEQUENCE</scope>
    <source>
        <strain evidence="5">HIS019</strain>
    </source>
</reference>
<dbReference type="InterPro" id="IPR036224">
    <property type="entry name" value="GINS_bundle-like_dom_sf"/>
</dbReference>
<gene>
    <name evidence="5" type="primary">PSF3</name>
    <name evidence="5" type="ORF">CcaverHIS019_0501970</name>
</gene>
<keyword evidence="1" id="KW-0539">Nucleus</keyword>
<dbReference type="CDD" id="cd21693">
    <property type="entry name" value="GINS_B_Psf3"/>
    <property type="match status" value="1"/>
</dbReference>
<evidence type="ECO:0000256" key="1">
    <source>
        <dbReference type="RuleBase" id="RU367161"/>
    </source>
</evidence>
<dbReference type="PANTHER" id="PTHR22768">
    <property type="entry name" value="DNA REPLICATION COMPLEX GINS PROTEIN PSF3"/>
    <property type="match status" value="1"/>
</dbReference>
<comment type="subcellular location">
    <subcellularLocation>
        <location evidence="1">Nucleus</location>
    </subcellularLocation>
</comment>
<dbReference type="Gene3D" id="1.20.58.2050">
    <property type="match status" value="1"/>
</dbReference>
<keyword evidence="3" id="KW-0812">Transmembrane</keyword>
<organism evidence="5 6">
    <name type="scientific">Cutaneotrichosporon cavernicola</name>
    <dbReference type="NCBI Taxonomy" id="279322"/>
    <lineage>
        <taxon>Eukaryota</taxon>
        <taxon>Fungi</taxon>
        <taxon>Dikarya</taxon>
        <taxon>Basidiomycota</taxon>
        <taxon>Agaricomycotina</taxon>
        <taxon>Tremellomycetes</taxon>
        <taxon>Trichosporonales</taxon>
        <taxon>Trichosporonaceae</taxon>
        <taxon>Cutaneotrichosporon</taxon>
    </lineage>
</organism>
<keyword evidence="1" id="KW-0235">DNA replication</keyword>
<dbReference type="GO" id="GO:1902975">
    <property type="term" value="P:mitotic DNA replication initiation"/>
    <property type="evidence" value="ECO:0007669"/>
    <property type="project" value="TreeGrafter"/>
</dbReference>
<dbReference type="GO" id="GO:0000811">
    <property type="term" value="C:GINS complex"/>
    <property type="evidence" value="ECO:0007669"/>
    <property type="project" value="UniProtKB-UniRule"/>
</dbReference>
<evidence type="ECO:0000313" key="5">
    <source>
        <dbReference type="EMBL" id="BEI92569.1"/>
    </source>
</evidence>
<comment type="function">
    <text evidence="1">The GINS complex plays an essential role in the initiation of DNA replication.</text>
</comment>
<sequence>MEDEYYSLTSILADQHKLPCTFTLDVPGLGYLEGGSEEHLQSGTKVELPLWLARTLAQNEFATFTVPQPFTQRIRANLNASAPAVKLSSLVGAGGWWYRFGAAIAKIWDSGDSLLAMLLKAFTDRLPALEDLAAHHASMDISSIPEGTAGTGEVFREGMEADERELFAIGQESGRMVKRWHDSSWAQRYYAMPVLLQQPTTPAQTTEAAAVPTTAIIGAVLAGVVALLLAGAFVRHKRLMWSLLKTPAHDFGLSTVPAVDHWPGPAFPPALHNTSPLPSIPHQAEPSSVSVPSPSKDHLPCTSSAQSSNRSLESHHVQSADSINASRPIVAKPVIAAVPPRPQDLGPPYQFPKVAFEGGGDTR</sequence>
<keyword evidence="3" id="KW-0472">Membrane</keyword>
<dbReference type="EMBL" id="AP028216">
    <property type="protein sequence ID" value="BEI92569.1"/>
    <property type="molecule type" value="Genomic_DNA"/>
</dbReference>
<dbReference type="SUPFAM" id="SSF160059">
    <property type="entry name" value="PriA/YqbF domain"/>
    <property type="match status" value="1"/>
</dbReference>
<protein>
    <recommendedName>
        <fullName evidence="1">DNA replication complex GINS protein PSF3</fullName>
    </recommendedName>
</protein>
<dbReference type="InterPro" id="IPR038437">
    <property type="entry name" value="GINS_Psf3_sf"/>
</dbReference>
<comment type="subunit">
    <text evidence="1">Component of the GINS complex.</text>
</comment>
<keyword evidence="3" id="KW-1133">Transmembrane helix</keyword>
<feature type="compositionally biased region" description="Polar residues" evidence="2">
    <location>
        <begin position="301"/>
        <end position="311"/>
    </location>
</feature>